<dbReference type="GO" id="GO:0005886">
    <property type="term" value="C:plasma membrane"/>
    <property type="evidence" value="ECO:0007669"/>
    <property type="project" value="TreeGrafter"/>
</dbReference>
<feature type="transmembrane region" description="Helical" evidence="1">
    <location>
        <begin position="73"/>
        <end position="95"/>
    </location>
</feature>
<dbReference type="EMBL" id="CP118157">
    <property type="protein sequence ID" value="WOF22692.1"/>
    <property type="molecule type" value="Genomic_DNA"/>
</dbReference>
<dbReference type="KEGG" id="mbet:N8K70_15050"/>
<evidence type="ECO:0000256" key="1">
    <source>
        <dbReference type="SAM" id="Phobius"/>
    </source>
</evidence>
<dbReference type="AlphaFoldDB" id="A0AA97I628"/>
<feature type="transmembrane region" description="Helical" evidence="1">
    <location>
        <begin position="20"/>
        <end position="38"/>
    </location>
</feature>
<feature type="transmembrane region" description="Helical" evidence="1">
    <location>
        <begin position="167"/>
        <end position="186"/>
    </location>
</feature>
<keyword evidence="1" id="KW-0812">Transmembrane</keyword>
<name>A0AA97I628_9MICO</name>
<sequence>MTDTQPQHQPIGLARTLRTIALVTGVVSLVAGALILVWPFKSAVAITVLVAIYALVAGVVDVTLAVRSKGLSGWLRAGTALLGVVFVVASIVAFANLSSTTVLLAVFVSTFLGVAWIVEGVVSLFSLGGPKDAFSPVPRSKGWTIAFAIVSILAGAFVLLSPLLTAVWLWIFIGVSLVVFGVIQIVRAATLER</sequence>
<feature type="transmembrane region" description="Helical" evidence="1">
    <location>
        <begin position="44"/>
        <end position="66"/>
    </location>
</feature>
<proteinExistence type="predicted"/>
<dbReference type="InterPro" id="IPR052712">
    <property type="entry name" value="Acid_resist_chaperone_HdeD"/>
</dbReference>
<feature type="transmembrane region" description="Helical" evidence="1">
    <location>
        <begin position="143"/>
        <end position="161"/>
    </location>
</feature>
<dbReference type="Proteomes" id="UP001305498">
    <property type="component" value="Chromosome"/>
</dbReference>
<protein>
    <submittedName>
        <fullName evidence="2">DUF308 domain-containing protein</fullName>
    </submittedName>
</protein>
<dbReference type="Pfam" id="PF03729">
    <property type="entry name" value="DUF308"/>
    <property type="match status" value="2"/>
</dbReference>
<feature type="transmembrane region" description="Helical" evidence="1">
    <location>
        <begin position="101"/>
        <end position="122"/>
    </location>
</feature>
<keyword evidence="1" id="KW-0472">Membrane</keyword>
<evidence type="ECO:0000313" key="2">
    <source>
        <dbReference type="EMBL" id="WOF22692.1"/>
    </source>
</evidence>
<gene>
    <name evidence="2" type="ORF">N8K70_15050</name>
</gene>
<reference evidence="2 3" key="1">
    <citation type="submission" date="2023-02" db="EMBL/GenBank/DDBJ databases">
        <title>Microbacterium betulae sp. nov., isolated from birch wood.</title>
        <authorList>
            <person name="Pasciak M."/>
            <person name="Pawlik K.J."/>
            <person name="Martynowski D."/>
            <person name="Laczmanski L."/>
            <person name="Ciekot J."/>
            <person name="Szponar B."/>
            <person name="Wojcik-Fatla A."/>
            <person name="Mackiewicz B."/>
            <person name="Farian E."/>
            <person name="Cholewa G."/>
            <person name="Cholewa A."/>
            <person name="Dutkiewicz J."/>
        </authorList>
    </citation>
    <scope>NUCLEOTIDE SEQUENCE [LARGE SCALE GENOMIC DNA]</scope>
    <source>
        <strain evidence="2 3">AB</strain>
    </source>
</reference>
<dbReference type="RefSeq" id="WP_317139163.1">
    <property type="nucleotide sequence ID" value="NZ_CP118157.1"/>
</dbReference>
<keyword evidence="1" id="KW-1133">Transmembrane helix</keyword>
<organism evidence="2 3">
    <name type="scientific">Microbacterium betulae</name>
    <dbReference type="NCBI Taxonomy" id="2981139"/>
    <lineage>
        <taxon>Bacteria</taxon>
        <taxon>Bacillati</taxon>
        <taxon>Actinomycetota</taxon>
        <taxon>Actinomycetes</taxon>
        <taxon>Micrococcales</taxon>
        <taxon>Microbacteriaceae</taxon>
        <taxon>Microbacterium</taxon>
    </lineage>
</organism>
<dbReference type="InterPro" id="IPR005325">
    <property type="entry name" value="DUF308_memb"/>
</dbReference>
<dbReference type="PANTHER" id="PTHR34989">
    <property type="entry name" value="PROTEIN HDED"/>
    <property type="match status" value="1"/>
</dbReference>
<dbReference type="PANTHER" id="PTHR34989:SF1">
    <property type="entry name" value="PROTEIN HDED"/>
    <property type="match status" value="1"/>
</dbReference>
<keyword evidence="3" id="KW-1185">Reference proteome</keyword>
<evidence type="ECO:0000313" key="3">
    <source>
        <dbReference type="Proteomes" id="UP001305498"/>
    </source>
</evidence>
<accession>A0AA97I628</accession>